<evidence type="ECO:0000259" key="1">
    <source>
        <dbReference type="Pfam" id="PF12697"/>
    </source>
</evidence>
<dbReference type="InterPro" id="IPR000073">
    <property type="entry name" value="AB_hydrolase_1"/>
</dbReference>
<dbReference type="InterPro" id="IPR050228">
    <property type="entry name" value="Carboxylesterase_BioH"/>
</dbReference>
<dbReference type="Pfam" id="PF12697">
    <property type="entry name" value="Abhydrolase_6"/>
    <property type="match status" value="1"/>
</dbReference>
<gene>
    <name evidence="2" type="ORF">PYCCODRAFT_1441018</name>
</gene>
<accession>A0A1Y2I9C9</accession>
<name>A0A1Y2I9C9_TRAC3</name>
<keyword evidence="2" id="KW-0378">Hydrolase</keyword>
<evidence type="ECO:0000313" key="2">
    <source>
        <dbReference type="EMBL" id="OSC96491.1"/>
    </source>
</evidence>
<dbReference type="GO" id="GO:0016787">
    <property type="term" value="F:hydrolase activity"/>
    <property type="evidence" value="ECO:0007669"/>
    <property type="project" value="UniProtKB-KW"/>
</dbReference>
<dbReference type="STRING" id="1353009.A0A1Y2I9C9"/>
<dbReference type="PANTHER" id="PTHR43194">
    <property type="entry name" value="HYDROLASE ALPHA/BETA FOLD FAMILY"/>
    <property type="match status" value="1"/>
</dbReference>
<dbReference type="SUPFAM" id="SSF53474">
    <property type="entry name" value="alpha/beta-Hydrolases"/>
    <property type="match status" value="1"/>
</dbReference>
<organism evidence="2 3">
    <name type="scientific">Trametes coccinea (strain BRFM310)</name>
    <name type="common">Pycnoporus coccineus</name>
    <dbReference type="NCBI Taxonomy" id="1353009"/>
    <lineage>
        <taxon>Eukaryota</taxon>
        <taxon>Fungi</taxon>
        <taxon>Dikarya</taxon>
        <taxon>Basidiomycota</taxon>
        <taxon>Agaricomycotina</taxon>
        <taxon>Agaricomycetes</taxon>
        <taxon>Polyporales</taxon>
        <taxon>Polyporaceae</taxon>
        <taxon>Trametes</taxon>
    </lineage>
</organism>
<evidence type="ECO:0000313" key="3">
    <source>
        <dbReference type="Proteomes" id="UP000193067"/>
    </source>
</evidence>
<reference evidence="2 3" key="1">
    <citation type="journal article" date="2015" name="Biotechnol. Biofuels">
        <title>Enhanced degradation of softwood versus hardwood by the white-rot fungus Pycnoporus coccineus.</title>
        <authorList>
            <person name="Couturier M."/>
            <person name="Navarro D."/>
            <person name="Chevret D."/>
            <person name="Henrissat B."/>
            <person name="Piumi F."/>
            <person name="Ruiz-Duenas F.J."/>
            <person name="Martinez A.T."/>
            <person name="Grigoriev I.V."/>
            <person name="Riley R."/>
            <person name="Lipzen A."/>
            <person name="Berrin J.G."/>
            <person name="Master E.R."/>
            <person name="Rosso M.N."/>
        </authorList>
    </citation>
    <scope>NUCLEOTIDE SEQUENCE [LARGE SCALE GENOMIC DNA]</scope>
    <source>
        <strain evidence="2 3">BRFM310</strain>
    </source>
</reference>
<keyword evidence="3" id="KW-1185">Reference proteome</keyword>
<proteinExistence type="predicted"/>
<dbReference type="PANTHER" id="PTHR43194:SF2">
    <property type="entry name" value="PEROXISOMAL MEMBRANE PROTEIN LPX1"/>
    <property type="match status" value="1"/>
</dbReference>
<dbReference type="OrthoDB" id="94039at2759"/>
<dbReference type="Gene3D" id="3.40.50.1820">
    <property type="entry name" value="alpha/beta hydrolase"/>
    <property type="match status" value="1"/>
</dbReference>
<dbReference type="InterPro" id="IPR029058">
    <property type="entry name" value="AB_hydrolase_fold"/>
</dbReference>
<dbReference type="EMBL" id="KZ084179">
    <property type="protein sequence ID" value="OSC96491.1"/>
    <property type="molecule type" value="Genomic_DNA"/>
</dbReference>
<dbReference type="Proteomes" id="UP000193067">
    <property type="component" value="Unassembled WGS sequence"/>
</dbReference>
<feature type="domain" description="AB hydrolase-1" evidence="1">
    <location>
        <begin position="38"/>
        <end position="325"/>
    </location>
</feature>
<sequence>MQSKAYVFDARPIFPLLVTARQYWTQDCALDDPDALTLVFAHATGYHKEQWEPTLEHLFALVRDSGKAKIRDAWCIDAPNHGEAAKLNEKALQWGYVPIFPWEEYARAVHLFLAGLGKGVDVDFASRKLVGIGHSMGASAIILSQTYHPTLPYISTILVDPMLLPPSSEPPTGGPRNGLLEGAEKRRDIWPSRAEAWAQFSSRPAWRAWDERVLKLYVQHGLRELPTADHPDKTEGVTLTCTKAQEAACFRDRLGRTKAYRYLPHMCRTMPVHFIWGEFRDSILTAQVIEAVMSEGTEGRHASQHRVRGAGHLIPQMQPEGLARALCDALSFDLQSDGSSRPMERGRL</sequence>
<protein>
    <submittedName>
        <fullName evidence="2">Alpha/beta-hydrolase</fullName>
    </submittedName>
</protein>
<dbReference type="AlphaFoldDB" id="A0A1Y2I9C9"/>